<dbReference type="OrthoDB" id="2421077at2759"/>
<evidence type="ECO:0000256" key="1">
    <source>
        <dbReference type="SAM" id="MobiDB-lite"/>
    </source>
</evidence>
<keyword evidence="3" id="KW-1185">Reference proteome</keyword>
<feature type="region of interest" description="Disordered" evidence="1">
    <location>
        <begin position="49"/>
        <end position="76"/>
    </location>
</feature>
<comment type="caution">
    <text evidence="2">The sequence shown here is derived from an EMBL/GenBank/DDBJ whole genome shotgun (WGS) entry which is preliminary data.</text>
</comment>
<feature type="compositionally biased region" description="Polar residues" evidence="1">
    <location>
        <begin position="12"/>
        <end position="23"/>
    </location>
</feature>
<evidence type="ECO:0000313" key="3">
    <source>
        <dbReference type="Proteomes" id="UP000789508"/>
    </source>
</evidence>
<feature type="compositionally biased region" description="Polar residues" evidence="1">
    <location>
        <begin position="59"/>
        <end position="76"/>
    </location>
</feature>
<feature type="compositionally biased region" description="Low complexity" evidence="1">
    <location>
        <begin position="49"/>
        <end position="58"/>
    </location>
</feature>
<reference evidence="2" key="1">
    <citation type="submission" date="2021-06" db="EMBL/GenBank/DDBJ databases">
        <authorList>
            <person name="Kallberg Y."/>
            <person name="Tangrot J."/>
            <person name="Rosling A."/>
        </authorList>
    </citation>
    <scope>NUCLEOTIDE SEQUENCE</scope>
    <source>
        <strain evidence="2">FL130A</strain>
    </source>
</reference>
<dbReference type="AlphaFoldDB" id="A0A9N9BMX8"/>
<evidence type="ECO:0000313" key="2">
    <source>
        <dbReference type="EMBL" id="CAG8573671.1"/>
    </source>
</evidence>
<accession>A0A9N9BMX8</accession>
<name>A0A9N9BMX8_9GLOM</name>
<dbReference type="EMBL" id="CAJVPS010002665">
    <property type="protein sequence ID" value="CAG8573671.1"/>
    <property type="molecule type" value="Genomic_DNA"/>
</dbReference>
<gene>
    <name evidence="2" type="ORF">ALEPTO_LOCUS6933</name>
</gene>
<feature type="region of interest" description="Disordered" evidence="1">
    <location>
        <begin position="1"/>
        <end position="23"/>
    </location>
</feature>
<proteinExistence type="predicted"/>
<organism evidence="2 3">
    <name type="scientific">Ambispora leptoticha</name>
    <dbReference type="NCBI Taxonomy" id="144679"/>
    <lineage>
        <taxon>Eukaryota</taxon>
        <taxon>Fungi</taxon>
        <taxon>Fungi incertae sedis</taxon>
        <taxon>Mucoromycota</taxon>
        <taxon>Glomeromycotina</taxon>
        <taxon>Glomeromycetes</taxon>
        <taxon>Archaeosporales</taxon>
        <taxon>Ambisporaceae</taxon>
        <taxon>Ambispora</taxon>
    </lineage>
</organism>
<dbReference type="Proteomes" id="UP000789508">
    <property type="component" value="Unassembled WGS sequence"/>
</dbReference>
<sequence length="90" mass="10275">MHVKSFPLTGNALPNNPERNLIPQSQDPAVQHLQLFLKFLDTLDRVKYNNNNNGNQPNAKSFNNNRRFHNTQYYGQSPSAQPFGLVQVPL</sequence>
<protein>
    <submittedName>
        <fullName evidence="2">1250_t:CDS:1</fullName>
    </submittedName>
</protein>